<dbReference type="EMBL" id="JAQOMS010000002">
    <property type="protein sequence ID" value="MDC2888874.1"/>
    <property type="molecule type" value="Genomic_DNA"/>
</dbReference>
<dbReference type="RefSeq" id="WP_272180432.1">
    <property type="nucleotide sequence ID" value="NZ_JAQOMS010000002.1"/>
</dbReference>
<evidence type="ECO:0000313" key="2">
    <source>
        <dbReference type="EMBL" id="MDC2888874.1"/>
    </source>
</evidence>
<dbReference type="Gene3D" id="2.60.120.330">
    <property type="entry name" value="B-lactam Antibiotic, Isopenicillin N Synthase, Chain"/>
    <property type="match status" value="1"/>
</dbReference>
<dbReference type="InterPro" id="IPR007803">
    <property type="entry name" value="Asp/Arg/Pro-Hydrxlase"/>
</dbReference>
<sequence>MKLPHEFTQLPITFDIEALQKEVTQFSENEWVAHHEGFKGNSAIPLLSVQGGQNNLFSGPIAPTVALKRSPYLQQVIASFNEIVGRSRLMRLEAGAEVPLHSDINYHWYDRVRIHIPIVTDEQVIFYCGDKQVHMAEGDAWIFDSWKNHRVVNASDKTRVHLVVDISGSSRFWNWVKQGINIDHLSPLGKALGEEFIQKVSQFPTLPFVEGAQRPIRCERVNTPVVMRPEEVNHMITELISEVKSVDGNEMSAIDTLSDLLASFYQDWRQIWSIYGEAQGGWDYYHQLRDSTFHSCRETAETLQLTNESPSTKMLIHCLIDPCFNPEVAQFNR</sequence>
<dbReference type="InterPro" id="IPR027443">
    <property type="entry name" value="IPNS-like_sf"/>
</dbReference>
<keyword evidence="3" id="KW-1185">Reference proteome</keyword>
<evidence type="ECO:0000259" key="1">
    <source>
        <dbReference type="Pfam" id="PF05118"/>
    </source>
</evidence>
<organism evidence="2 3">
    <name type="scientific">Psychrosphaera algicola</name>
    <dbReference type="NCBI Taxonomy" id="3023714"/>
    <lineage>
        <taxon>Bacteria</taxon>
        <taxon>Pseudomonadati</taxon>
        <taxon>Pseudomonadota</taxon>
        <taxon>Gammaproteobacteria</taxon>
        <taxon>Alteromonadales</taxon>
        <taxon>Pseudoalteromonadaceae</taxon>
        <taxon>Psychrosphaera</taxon>
    </lineage>
</organism>
<name>A0ABT5FCK4_9GAMM</name>
<dbReference type="Pfam" id="PF05118">
    <property type="entry name" value="Asp_Arg_Hydrox"/>
    <property type="match status" value="1"/>
</dbReference>
<reference evidence="2 3" key="1">
    <citation type="submission" date="2023-01" db="EMBL/GenBank/DDBJ databases">
        <title>Psychrosphaera sp. nov., isolated from marine algae.</title>
        <authorList>
            <person name="Bayburt H."/>
            <person name="Choi B.J."/>
            <person name="Kim J.M."/>
            <person name="Choi D.G."/>
            <person name="Jeon C.O."/>
        </authorList>
    </citation>
    <scope>NUCLEOTIDE SEQUENCE [LARGE SCALE GENOMIC DNA]</scope>
    <source>
        <strain evidence="2 3">G1-22</strain>
    </source>
</reference>
<feature type="domain" description="Aspartyl/asparaginy/proline hydroxylase" evidence="1">
    <location>
        <begin position="63"/>
        <end position="166"/>
    </location>
</feature>
<gene>
    <name evidence="2" type="ORF">PN838_08920</name>
</gene>
<protein>
    <submittedName>
        <fullName evidence="2">Aspartyl/asparaginyl beta-hydroxylase domain-containing protein</fullName>
    </submittedName>
</protein>
<proteinExistence type="predicted"/>
<dbReference type="SUPFAM" id="SSF51197">
    <property type="entry name" value="Clavaminate synthase-like"/>
    <property type="match status" value="1"/>
</dbReference>
<comment type="caution">
    <text evidence="2">The sequence shown here is derived from an EMBL/GenBank/DDBJ whole genome shotgun (WGS) entry which is preliminary data.</text>
</comment>
<accession>A0ABT5FCK4</accession>
<dbReference type="Proteomes" id="UP001528411">
    <property type="component" value="Unassembled WGS sequence"/>
</dbReference>
<evidence type="ECO:0000313" key="3">
    <source>
        <dbReference type="Proteomes" id="UP001528411"/>
    </source>
</evidence>